<evidence type="ECO:0000313" key="1">
    <source>
        <dbReference type="EMBL" id="CCI84514.1"/>
    </source>
</evidence>
<protein>
    <recommendedName>
        <fullName evidence="3">Carbohydrate-binding protein</fullName>
    </recommendedName>
</protein>
<reference evidence="1 2" key="1">
    <citation type="submission" date="2012-06" db="EMBL/GenBank/DDBJ databases">
        <title>Draft Genome Sequence of Lactobacillus pasteurii CRBIP 24.76T.</title>
        <authorList>
            <person name="Cousin S."/>
            <person name="Bouchier C."/>
            <person name="Loux V."/>
            <person name="Ma L."/>
            <person name="Creno S."/>
            <person name="Bizet C."/>
            <person name="Clermont D."/>
        </authorList>
    </citation>
    <scope>NUCLEOTIDE SEQUENCE [LARGE SCALE GENOMIC DNA]</scope>
    <source>
        <strain evidence="2">CRBIP 24.76T</strain>
    </source>
</reference>
<name>I7KKI8_9LACO</name>
<keyword evidence="2" id="KW-1185">Reference proteome</keyword>
<evidence type="ECO:0000313" key="2">
    <source>
        <dbReference type="Proteomes" id="UP000009311"/>
    </source>
</evidence>
<dbReference type="InterPro" id="IPR008979">
    <property type="entry name" value="Galactose-bd-like_sf"/>
</dbReference>
<dbReference type="SUPFAM" id="SSF49785">
    <property type="entry name" value="Galactose-binding domain-like"/>
    <property type="match status" value="1"/>
</dbReference>
<accession>I7KKI8</accession>
<dbReference type="STRING" id="1423790.BN53_00055"/>
<dbReference type="Gene3D" id="2.60.120.260">
    <property type="entry name" value="Galactose-binding domain-like"/>
    <property type="match status" value="1"/>
</dbReference>
<gene>
    <name evidence="1" type="ORF">BN53_00055</name>
</gene>
<proteinExistence type="predicted"/>
<dbReference type="Proteomes" id="UP000009311">
    <property type="component" value="Unassembled WGS sequence"/>
</dbReference>
<dbReference type="EMBL" id="CAKD01000005">
    <property type="protein sequence ID" value="CCI84514.1"/>
    <property type="molecule type" value="Genomic_DNA"/>
</dbReference>
<organism evidence="1 2">
    <name type="scientific">Lactobacillus pasteurii DSM 23907 = CRBIP 24.76</name>
    <dbReference type="NCBI Taxonomy" id="1423790"/>
    <lineage>
        <taxon>Bacteria</taxon>
        <taxon>Bacillati</taxon>
        <taxon>Bacillota</taxon>
        <taxon>Bacilli</taxon>
        <taxon>Lactobacillales</taxon>
        <taxon>Lactobacillaceae</taxon>
        <taxon>Lactobacillus</taxon>
    </lineage>
</organism>
<evidence type="ECO:0008006" key="3">
    <source>
        <dbReference type="Google" id="ProtNLM"/>
    </source>
</evidence>
<dbReference type="RefSeq" id="WP_009559065.1">
    <property type="nucleotide sequence ID" value="NZ_AYZN01000005.1"/>
</dbReference>
<sequence>MNKITLSLLNKDNKVVKTNSDGYDTYLGFKRAYALGDYFQVEVDHCPCYIVVQLDPALSPALIYLTDKIWKYDIFFDLQREWPYSKGVFSNRFSYAKVRFANPEEIAMHQNLAVNSHDQHHNSNAFPHASANAETRNLTVFWAKNAIDGYLENHGHGNFPFQSWGIDGREDAELTIDFGRKVKLDGIGVVLRADYPHDTYWKKATLRFSDGSEQDIHLEKTDKRQKFEISSVITDSLTFTKLVKDPSSDAFPALTELEAYGYNILT</sequence>
<dbReference type="AlphaFoldDB" id="I7KKI8"/>
<dbReference type="eggNOG" id="ENOG502ZAKM">
    <property type="taxonomic scope" value="Bacteria"/>
</dbReference>
<comment type="caution">
    <text evidence="1">The sequence shown here is derived from an EMBL/GenBank/DDBJ whole genome shotgun (WGS) entry which is preliminary data.</text>
</comment>
<dbReference type="PATRIC" id="fig|1423790.3.peg.1565"/>
<dbReference type="OrthoDB" id="5674083at2"/>